<keyword evidence="1" id="KW-1133">Transmembrane helix</keyword>
<feature type="transmembrane region" description="Helical" evidence="1">
    <location>
        <begin position="212"/>
        <end position="235"/>
    </location>
</feature>
<proteinExistence type="predicted"/>
<feature type="transmembrane region" description="Helical" evidence="1">
    <location>
        <begin position="241"/>
        <end position="261"/>
    </location>
</feature>
<evidence type="ECO:0000313" key="3">
    <source>
        <dbReference type="Proteomes" id="UP001153050"/>
    </source>
</evidence>
<sequence length="264" mass="27519">MTNQEPRSCGPTVDVVARSVFRAEPTEVPIAAISVVPAAVPALLAFVAGYVDSCTFLAFTGLFVAQMTGSFVVAGSELVARNDGFLIKVLAIPIFFAAGVLTTIIVRALGSDSRRALVATLALEAALLAGLACADVSSGVTTVTSVAVLFDLSAMGVQSATVRLLLVQYGSTNVMTTNTTQLAIDLTDMLLASRRNPRDAVWRLSYKRARLALPRVAPIMLGFVAGTVAGGLAYTSIGLDGLVFAVGIVATLAIWAVKGSWLRR</sequence>
<dbReference type="PANTHER" id="PTHR37314">
    <property type="entry name" value="SLR0142 PROTEIN"/>
    <property type="match status" value="1"/>
</dbReference>
<dbReference type="EMBL" id="CAKXZT010000078">
    <property type="protein sequence ID" value="CAH2397185.1"/>
    <property type="molecule type" value="Genomic_DNA"/>
</dbReference>
<evidence type="ECO:0000256" key="1">
    <source>
        <dbReference type="SAM" id="Phobius"/>
    </source>
</evidence>
<organism evidence="2 3">
    <name type="scientific">Mesorhizobium escarrei</name>
    <dbReference type="NCBI Taxonomy" id="666018"/>
    <lineage>
        <taxon>Bacteria</taxon>
        <taxon>Pseudomonadati</taxon>
        <taxon>Pseudomonadota</taxon>
        <taxon>Alphaproteobacteria</taxon>
        <taxon>Hyphomicrobiales</taxon>
        <taxon>Phyllobacteriaceae</taxon>
        <taxon>Mesorhizobium</taxon>
    </lineage>
</organism>
<dbReference type="Pfam" id="PF06912">
    <property type="entry name" value="DUF1275"/>
    <property type="match status" value="1"/>
</dbReference>
<keyword evidence="1" id="KW-0812">Transmembrane</keyword>
<comment type="caution">
    <text evidence="2">The sequence shown here is derived from an EMBL/GenBank/DDBJ whole genome shotgun (WGS) entry which is preliminary data.</text>
</comment>
<feature type="transmembrane region" description="Helical" evidence="1">
    <location>
        <begin position="54"/>
        <end position="73"/>
    </location>
</feature>
<feature type="transmembrane region" description="Helical" evidence="1">
    <location>
        <begin position="28"/>
        <end position="47"/>
    </location>
</feature>
<gene>
    <name evidence="2" type="ORF">MES5069_1690004</name>
</gene>
<reference evidence="2 3" key="1">
    <citation type="submission" date="2022-03" db="EMBL/GenBank/DDBJ databases">
        <authorList>
            <person name="Brunel B."/>
        </authorList>
    </citation>
    <scope>NUCLEOTIDE SEQUENCE [LARGE SCALE GENOMIC DNA]</scope>
    <source>
        <strain evidence="2">STM5069sample</strain>
    </source>
</reference>
<name>A0ABN8JH78_9HYPH</name>
<feature type="transmembrane region" description="Helical" evidence="1">
    <location>
        <begin position="85"/>
        <end position="109"/>
    </location>
</feature>
<dbReference type="InterPro" id="IPR010699">
    <property type="entry name" value="DUF1275"/>
</dbReference>
<accession>A0ABN8JH78</accession>
<dbReference type="RefSeq" id="WP_254017138.1">
    <property type="nucleotide sequence ID" value="NZ_CAKXZT010000078.1"/>
</dbReference>
<evidence type="ECO:0000313" key="2">
    <source>
        <dbReference type="EMBL" id="CAH2397185.1"/>
    </source>
</evidence>
<keyword evidence="3" id="KW-1185">Reference proteome</keyword>
<protein>
    <submittedName>
        <fullName evidence="2">Permease</fullName>
    </submittedName>
</protein>
<keyword evidence="1" id="KW-0472">Membrane</keyword>
<dbReference type="Proteomes" id="UP001153050">
    <property type="component" value="Unassembled WGS sequence"/>
</dbReference>
<dbReference type="PANTHER" id="PTHR37314:SF5">
    <property type="entry name" value="SLR0142 PROTEIN"/>
    <property type="match status" value="1"/>
</dbReference>